<feature type="region of interest" description="Disordered" evidence="1">
    <location>
        <begin position="163"/>
        <end position="203"/>
    </location>
</feature>
<organism evidence="2 3">
    <name type="scientific">Oryctolagus cuniculus</name>
    <name type="common">Rabbit</name>
    <dbReference type="NCBI Taxonomy" id="9986"/>
    <lineage>
        <taxon>Eukaryota</taxon>
        <taxon>Metazoa</taxon>
        <taxon>Chordata</taxon>
        <taxon>Craniata</taxon>
        <taxon>Vertebrata</taxon>
        <taxon>Euteleostomi</taxon>
        <taxon>Mammalia</taxon>
        <taxon>Eutheria</taxon>
        <taxon>Euarchontoglires</taxon>
        <taxon>Glires</taxon>
        <taxon>Lagomorpha</taxon>
        <taxon>Leporidae</taxon>
        <taxon>Oryctolagus</taxon>
    </lineage>
</organism>
<dbReference type="Ensembl" id="ENSOCUT00000022892.2">
    <property type="protein sequence ID" value="ENSOCUP00000015623.2"/>
    <property type="gene ID" value="ENSOCUG00000023655.2"/>
</dbReference>
<feature type="compositionally biased region" description="Polar residues" evidence="1">
    <location>
        <begin position="24"/>
        <end position="35"/>
    </location>
</feature>
<reference evidence="2" key="3">
    <citation type="submission" date="2025-09" db="UniProtKB">
        <authorList>
            <consortium name="Ensembl"/>
        </authorList>
    </citation>
    <scope>IDENTIFICATION</scope>
    <source>
        <strain evidence="2">Thorbecke</strain>
    </source>
</reference>
<dbReference type="PANTHER" id="PTHR31577:SF3">
    <property type="entry name" value="PROTEIN FAM156A_FAM156B"/>
    <property type="match status" value="1"/>
</dbReference>
<evidence type="ECO:0000256" key="1">
    <source>
        <dbReference type="SAM" id="MobiDB-lite"/>
    </source>
</evidence>
<dbReference type="HOGENOM" id="CLU_1392967_0_0_1"/>
<dbReference type="InParanoid" id="G1TFD3"/>
<keyword evidence="3" id="KW-1185">Reference proteome</keyword>
<reference evidence="2" key="2">
    <citation type="submission" date="2025-08" db="UniProtKB">
        <authorList>
            <consortium name="Ensembl"/>
        </authorList>
    </citation>
    <scope>IDENTIFICATION</scope>
    <source>
        <strain evidence="2">Thorbecke</strain>
    </source>
</reference>
<accession>G1TFD3</accession>
<name>G1TFD3_RABIT</name>
<dbReference type="GeneID" id="100338355"/>
<feature type="compositionally biased region" description="Basic and acidic residues" evidence="1">
    <location>
        <begin position="192"/>
        <end position="203"/>
    </location>
</feature>
<dbReference type="FunCoup" id="G1TFD3">
    <property type="interactions" value="9"/>
</dbReference>
<sequence>MDPLQNWSPGFAADASPMAMAETSADSRAASQPPSAEQLVWGLGNMNPGAGPDLPVPPPAGLPQQQYREAKTQQRWYERLPPPQGKKELLGHIRRRHRDHRAPYPASQEAKLSPSGDRPQNRFHCECRYCQSNGPNTSGLSGERGGASWETLVQGLSGLSLSLGTSQPGFLPEGSLQQQQQQQRQQEEEEREEKCQAERQQESKRMFQRLLKQWLDEK</sequence>
<feature type="region of interest" description="Disordered" evidence="1">
    <location>
        <begin position="1"/>
        <end position="119"/>
    </location>
</feature>
<dbReference type="Bgee" id="ENSOCUG00000023655">
    <property type="expression patterns" value="Expressed in ovary and 17 other cell types or tissues"/>
</dbReference>
<evidence type="ECO:0000313" key="2">
    <source>
        <dbReference type="Ensembl" id="ENSOCUP00000015623.2"/>
    </source>
</evidence>
<feature type="compositionally biased region" description="Basic and acidic residues" evidence="1">
    <location>
        <begin position="68"/>
        <end position="78"/>
    </location>
</feature>
<reference evidence="2 3" key="1">
    <citation type="journal article" date="2011" name="Nature">
        <title>A high-resolution map of human evolutionary constraint using 29 mammals.</title>
        <authorList>
            <person name="Lindblad-Toh K."/>
            <person name="Garber M."/>
            <person name="Zuk O."/>
            <person name="Lin M.F."/>
            <person name="Parker B.J."/>
            <person name="Washietl S."/>
            <person name="Kheradpour P."/>
            <person name="Ernst J."/>
            <person name="Jordan G."/>
            <person name="Mauceli E."/>
            <person name="Ward L.D."/>
            <person name="Lowe C.B."/>
            <person name="Holloway A.K."/>
            <person name="Clamp M."/>
            <person name="Gnerre S."/>
            <person name="Alfoldi J."/>
            <person name="Beal K."/>
            <person name="Chang J."/>
            <person name="Clawson H."/>
            <person name="Cuff J."/>
            <person name="Di Palma F."/>
            <person name="Fitzgerald S."/>
            <person name="Flicek P."/>
            <person name="Guttman M."/>
            <person name="Hubisz M.J."/>
            <person name="Jaffe D.B."/>
            <person name="Jungreis I."/>
            <person name="Kent W.J."/>
            <person name="Kostka D."/>
            <person name="Lara M."/>
            <person name="Martins A.L."/>
            <person name="Massingham T."/>
            <person name="Moltke I."/>
            <person name="Raney B.J."/>
            <person name="Rasmussen M.D."/>
            <person name="Robinson J."/>
            <person name="Stark A."/>
            <person name="Vilella A.J."/>
            <person name="Wen J."/>
            <person name="Xie X."/>
            <person name="Zody M.C."/>
            <person name="Baldwin J."/>
            <person name="Bloom T."/>
            <person name="Chin C.W."/>
            <person name="Heiman D."/>
            <person name="Nicol R."/>
            <person name="Nusbaum C."/>
            <person name="Young S."/>
            <person name="Wilkinson J."/>
            <person name="Worley K.C."/>
            <person name="Kovar C.L."/>
            <person name="Muzny D.M."/>
            <person name="Gibbs R.A."/>
            <person name="Cree A."/>
            <person name="Dihn H.H."/>
            <person name="Fowler G."/>
            <person name="Jhangiani S."/>
            <person name="Joshi V."/>
            <person name="Lee S."/>
            <person name="Lewis L.R."/>
            <person name="Nazareth L.V."/>
            <person name="Okwuonu G."/>
            <person name="Santibanez J."/>
            <person name="Warren W.C."/>
            <person name="Mardis E.R."/>
            <person name="Weinstock G.M."/>
            <person name="Wilson R.K."/>
            <person name="Delehaunty K."/>
            <person name="Dooling D."/>
            <person name="Fronik C."/>
            <person name="Fulton L."/>
            <person name="Fulton B."/>
            <person name="Graves T."/>
            <person name="Minx P."/>
            <person name="Sodergren E."/>
            <person name="Birney E."/>
            <person name="Margulies E.H."/>
            <person name="Herrero J."/>
            <person name="Green E.D."/>
            <person name="Haussler D."/>
            <person name="Siepel A."/>
            <person name="Goldman N."/>
            <person name="Pollard K.S."/>
            <person name="Pedersen J.S."/>
            <person name="Lander E.S."/>
            <person name="Kellis M."/>
        </authorList>
    </citation>
    <scope>NUCLEOTIDE SEQUENCE [LARGE SCALE GENOMIC DNA]</scope>
    <source>
        <strain evidence="3">Thorbecke</strain>
    </source>
</reference>
<dbReference type="OrthoDB" id="9536421at2759"/>
<evidence type="ECO:0000313" key="3">
    <source>
        <dbReference type="Proteomes" id="UP000001811"/>
    </source>
</evidence>
<gene>
    <name evidence="2" type="primary">LOC100338355</name>
</gene>
<dbReference type="KEGG" id="ocu:100338355"/>
<protein>
    <submittedName>
        <fullName evidence="2">Uncharacterized protein</fullName>
    </submittedName>
</protein>
<dbReference type="AlphaFoldDB" id="G1TFD3"/>
<dbReference type="eggNOG" id="ENOG502TAXT">
    <property type="taxonomic scope" value="Eukaryota"/>
</dbReference>
<dbReference type="Pfam" id="PF15549">
    <property type="entry name" value="PGC7_Stella"/>
    <property type="match status" value="1"/>
</dbReference>
<dbReference type="Proteomes" id="UP000001811">
    <property type="component" value="Unplaced"/>
</dbReference>
<dbReference type="PANTHER" id="PTHR31577">
    <property type="entry name" value="DEVELOPMENTAL PLURIPOTENCY-ASSOCIATED PROTEIN 3-RELATED"/>
    <property type="match status" value="1"/>
</dbReference>
<dbReference type="InterPro" id="IPR029096">
    <property type="entry name" value="Dppa3"/>
</dbReference>
<dbReference type="GeneTree" id="ENSGT00510000049526"/>
<dbReference type="PaxDb" id="9986-ENSOCUP00000015623"/>
<proteinExistence type="predicted"/>